<reference evidence="3 4" key="1">
    <citation type="submission" date="2023-09" db="EMBL/GenBank/DDBJ databases">
        <title>Thalassobella suaedae gen. nov., sp. nov., a marine bacterium of the family Flavobacteriaceae isolated from a halophyte Suaeda japonica.</title>
        <authorList>
            <person name="Lee S.Y."/>
            <person name="Hwang C.Y."/>
        </authorList>
    </citation>
    <scope>NUCLEOTIDE SEQUENCE [LARGE SCALE GENOMIC DNA]</scope>
    <source>
        <strain evidence="3 4">HL-DH14</strain>
    </source>
</reference>
<keyword evidence="2" id="KW-1133">Transmembrane helix</keyword>
<keyword evidence="2" id="KW-0812">Transmembrane</keyword>
<sequence>MLFTAYPLSILLIDQATIVTMLSIVTAFFAIILVLGIRKSYKLKKENKRLEEISEKMAKEKEEYKDFTDEPYVWR</sequence>
<protein>
    <recommendedName>
        <fullName evidence="5">ATP synthase F0 subunit 8</fullName>
    </recommendedName>
</protein>
<keyword evidence="2" id="KW-0472">Membrane</keyword>
<evidence type="ECO:0008006" key="5">
    <source>
        <dbReference type="Google" id="ProtNLM"/>
    </source>
</evidence>
<accession>A0ABY9XW40</accession>
<evidence type="ECO:0000256" key="1">
    <source>
        <dbReference type="SAM" id="Coils"/>
    </source>
</evidence>
<dbReference type="EMBL" id="CP134537">
    <property type="protein sequence ID" value="WNH10182.1"/>
    <property type="molecule type" value="Genomic_DNA"/>
</dbReference>
<evidence type="ECO:0000256" key="2">
    <source>
        <dbReference type="SAM" id="Phobius"/>
    </source>
</evidence>
<gene>
    <name evidence="3" type="ORF">RHP51_05730</name>
</gene>
<evidence type="ECO:0000313" key="4">
    <source>
        <dbReference type="Proteomes" id="UP001302806"/>
    </source>
</evidence>
<dbReference type="RefSeq" id="WP_415866505.1">
    <property type="nucleotide sequence ID" value="NZ_CP134537.1"/>
</dbReference>
<dbReference type="Proteomes" id="UP001302806">
    <property type="component" value="Chromosome"/>
</dbReference>
<proteinExistence type="predicted"/>
<organism evidence="3 4">
    <name type="scientific">Thalassobellus suaedae</name>
    <dbReference type="NCBI Taxonomy" id="3074124"/>
    <lineage>
        <taxon>Bacteria</taxon>
        <taxon>Pseudomonadati</taxon>
        <taxon>Bacteroidota</taxon>
        <taxon>Flavobacteriia</taxon>
        <taxon>Flavobacteriales</taxon>
        <taxon>Flavobacteriaceae</taxon>
        <taxon>Thalassobellus</taxon>
    </lineage>
</organism>
<feature type="transmembrane region" description="Helical" evidence="2">
    <location>
        <begin position="16"/>
        <end position="37"/>
    </location>
</feature>
<feature type="coiled-coil region" evidence="1">
    <location>
        <begin position="43"/>
        <end position="70"/>
    </location>
</feature>
<name>A0ABY9XW40_9FLAO</name>
<keyword evidence="1" id="KW-0175">Coiled coil</keyword>
<evidence type="ECO:0000313" key="3">
    <source>
        <dbReference type="EMBL" id="WNH10182.1"/>
    </source>
</evidence>